<feature type="transmembrane region" description="Helical" evidence="1">
    <location>
        <begin position="120"/>
        <end position="141"/>
    </location>
</feature>
<keyword evidence="1" id="KW-0472">Membrane</keyword>
<keyword evidence="1" id="KW-0812">Transmembrane</keyword>
<accession>A0ABU7XLR2</accession>
<feature type="transmembrane region" description="Helical" evidence="1">
    <location>
        <begin position="78"/>
        <end position="100"/>
    </location>
</feature>
<evidence type="ECO:0000259" key="2">
    <source>
        <dbReference type="Pfam" id="PF06580"/>
    </source>
</evidence>
<dbReference type="PANTHER" id="PTHR34220:SF7">
    <property type="entry name" value="SENSOR HISTIDINE KINASE YPDA"/>
    <property type="match status" value="1"/>
</dbReference>
<dbReference type="PANTHER" id="PTHR34220">
    <property type="entry name" value="SENSOR HISTIDINE KINASE YPDA"/>
    <property type="match status" value="1"/>
</dbReference>
<keyword evidence="3" id="KW-0808">Transferase</keyword>
<feature type="transmembrane region" description="Helical" evidence="1">
    <location>
        <begin position="7"/>
        <end position="29"/>
    </location>
</feature>
<sequence>MKKSIIVLLHIGFWTCYLFMIMIMLGLLFKNNTYEEARINLFFKYLFGFALLPSFISFYIFYLFVFPNYLKYKNRYKTIIYSIVSSLIIALIGTIFISIIDGDNSLYYWREDFFEGLFSIFVITLVFGIIALILKGSITWFNDIKQKEALQQKNHEMEMALVKSQLDPHFLFNTINNIDVLIIKNANEASNYLNKLSDIIRFMLFETKTEKIPLSKEIEYIKKYIELQKIRTANSNYINFKITGSFNGKTIAPMVFIPFIENAFKHTTNKKLNNAITIMITINDEFIKLNCVNKLDSNRKLKQESNGLGNELIKKRLNLIYPEKHTLEVINQNSTYSVQLTINNGKI</sequence>
<dbReference type="Proteomes" id="UP001337305">
    <property type="component" value="Unassembled WGS sequence"/>
</dbReference>
<dbReference type="EMBL" id="JAODOP010000001">
    <property type="protein sequence ID" value="MEF3831662.1"/>
    <property type="molecule type" value="Genomic_DNA"/>
</dbReference>
<keyword evidence="3" id="KW-0418">Kinase</keyword>
<feature type="transmembrane region" description="Helical" evidence="1">
    <location>
        <begin position="41"/>
        <end position="66"/>
    </location>
</feature>
<keyword evidence="1" id="KW-1133">Transmembrane helix</keyword>
<gene>
    <name evidence="3" type="ORF">N1F79_00845</name>
</gene>
<name>A0ABU7XLR2_9FLAO</name>
<protein>
    <submittedName>
        <fullName evidence="3">Sensor histidine kinase</fullName>
    </submittedName>
</protein>
<dbReference type="GO" id="GO:0016301">
    <property type="term" value="F:kinase activity"/>
    <property type="evidence" value="ECO:0007669"/>
    <property type="project" value="UniProtKB-KW"/>
</dbReference>
<dbReference type="InterPro" id="IPR050640">
    <property type="entry name" value="Bact_2-comp_sensor_kinase"/>
</dbReference>
<proteinExistence type="predicted"/>
<reference evidence="3 4" key="1">
    <citation type="submission" date="2022-09" db="EMBL/GenBank/DDBJ databases">
        <title>Genome sequencing of Flavivirga sp. MEBiC05379.</title>
        <authorList>
            <person name="Oh H.-M."/>
            <person name="Kwon K.K."/>
            <person name="Park M.J."/>
            <person name="Yang S.-H."/>
        </authorList>
    </citation>
    <scope>NUCLEOTIDE SEQUENCE [LARGE SCALE GENOMIC DNA]</scope>
    <source>
        <strain evidence="3 4">MEBiC05379</strain>
    </source>
</reference>
<dbReference type="InterPro" id="IPR010559">
    <property type="entry name" value="Sig_transdc_His_kin_internal"/>
</dbReference>
<comment type="caution">
    <text evidence="3">The sequence shown here is derived from an EMBL/GenBank/DDBJ whole genome shotgun (WGS) entry which is preliminary data.</text>
</comment>
<evidence type="ECO:0000256" key="1">
    <source>
        <dbReference type="SAM" id="Phobius"/>
    </source>
</evidence>
<feature type="domain" description="Signal transduction histidine kinase internal region" evidence="2">
    <location>
        <begin position="157"/>
        <end position="234"/>
    </location>
</feature>
<dbReference type="RefSeq" id="WP_303308668.1">
    <property type="nucleotide sequence ID" value="NZ_JAODOP010000001.1"/>
</dbReference>
<evidence type="ECO:0000313" key="4">
    <source>
        <dbReference type="Proteomes" id="UP001337305"/>
    </source>
</evidence>
<keyword evidence="4" id="KW-1185">Reference proteome</keyword>
<organism evidence="3 4">
    <name type="scientific">Flavivirga spongiicola</name>
    <dbReference type="NCBI Taxonomy" id="421621"/>
    <lineage>
        <taxon>Bacteria</taxon>
        <taxon>Pseudomonadati</taxon>
        <taxon>Bacteroidota</taxon>
        <taxon>Flavobacteriia</taxon>
        <taxon>Flavobacteriales</taxon>
        <taxon>Flavobacteriaceae</taxon>
        <taxon>Flavivirga</taxon>
    </lineage>
</organism>
<dbReference type="Pfam" id="PF06580">
    <property type="entry name" value="His_kinase"/>
    <property type="match status" value="1"/>
</dbReference>
<evidence type="ECO:0000313" key="3">
    <source>
        <dbReference type="EMBL" id="MEF3831662.1"/>
    </source>
</evidence>